<evidence type="ECO:0000313" key="3">
    <source>
        <dbReference type="EMBL" id="KAA8903330.1"/>
    </source>
</evidence>
<sequence>MIAVTRALRRPIGTVVWNTASPVSRCLSYKYGGNPPPPPSSSSSSSSSATNAIPQSGSGSAPPPPPPKYNYTYQFQQPYRPPPKRSHKFLKTVIGLGVVLALGYYFLWPHHTFPPEVATILRKGLWAESEKGENDYQLALKYYLEALAKCDELGMDKLSDEYTGIQLKIGEMFERLNMMEDAAFIYNEIATLYLNVLTANKDSAEGKRIKSRAHRRHLIQKELRMAIKLAEMNSESPQLAKAILITNLVIAQDEVSRSLGAQGGLSQLRSLSSGTNHTAELDEAKIVIKDKDGNQTVINMTPEVWEPFADEFFNAMDLLGAICIAMGDFDMATRVKISMIESMLLADVSPDKIIMSQCNLGSLFYIQGEEYEAQELAWRKKFAEKAGVNFKDVITEQKMMQSPNYEELQAKFKAADIPESDMKAYKQAITSKERCMNFAIKSYEAVLEFAKSAQSQLVAAHAKEDSLPAIDEAVALATYGLGVVNLHFGKYDKAERLLRESRVRSKECGYDDLLGEIERELGKLFEERKRITAGEGSAPQDKKAISLDVHIK</sequence>
<dbReference type="Proteomes" id="UP000449547">
    <property type="component" value="Unassembled WGS sequence"/>
</dbReference>
<dbReference type="GO" id="GO:0051787">
    <property type="term" value="F:misfolded protein binding"/>
    <property type="evidence" value="ECO:0007669"/>
    <property type="project" value="TreeGrafter"/>
</dbReference>
<evidence type="ECO:0000256" key="1">
    <source>
        <dbReference type="SAM" id="MobiDB-lite"/>
    </source>
</evidence>
<dbReference type="GO" id="GO:0006515">
    <property type="term" value="P:protein quality control for misfolded or incompletely synthesized proteins"/>
    <property type="evidence" value="ECO:0007669"/>
    <property type="project" value="TreeGrafter"/>
</dbReference>
<protein>
    <recommendedName>
        <fullName evidence="5">Mitochondrial inner membrane i-AAA protease supercomplex subunit MGR3</fullName>
    </recommendedName>
</protein>
<dbReference type="OMA" id="CKMTTVE"/>
<keyword evidence="4" id="KW-1185">Reference proteome</keyword>
<dbReference type="PANTHER" id="PTHR28142">
    <property type="entry name" value="MITOCHONDRIAL INNER MEMBRANE I-AAA PROTEASE SUPERCOMPLEX SUBUNIT MGR3-RELATED"/>
    <property type="match status" value="1"/>
</dbReference>
<reference evidence="3 4" key="1">
    <citation type="submission" date="2019-07" db="EMBL/GenBank/DDBJ databases">
        <title>Genome assembly of two rare yeast pathogens: Diutina rugosa and Trichomonascus ciferrii.</title>
        <authorList>
            <person name="Mixao V."/>
            <person name="Saus E."/>
            <person name="Hansen A."/>
            <person name="Lass-Flor C."/>
            <person name="Gabaldon T."/>
        </authorList>
    </citation>
    <scope>NUCLEOTIDE SEQUENCE [LARGE SCALE GENOMIC DNA]</scope>
    <source>
        <strain evidence="3 4">CBS 613</strain>
    </source>
</reference>
<name>A0A642UWM9_DIURU</name>
<dbReference type="RefSeq" id="XP_034012744.1">
    <property type="nucleotide sequence ID" value="XM_034155149.1"/>
</dbReference>
<keyword evidence="2" id="KW-0472">Membrane</keyword>
<dbReference type="VEuPathDB" id="FungiDB:DIURU_002492"/>
<dbReference type="AlphaFoldDB" id="A0A642UWM9"/>
<dbReference type="OrthoDB" id="10050400at2759"/>
<comment type="caution">
    <text evidence="3">The sequence shown here is derived from an EMBL/GenBank/DDBJ whole genome shotgun (WGS) entry which is preliminary data.</text>
</comment>
<proteinExistence type="predicted"/>
<dbReference type="PANTHER" id="PTHR28142:SF1">
    <property type="entry name" value="MITOCHONDRIAL INNER MEMBRANE I-AAA PROTEASE SUPERCOMPLEX SUBUNIT MGR3-RELATED"/>
    <property type="match status" value="1"/>
</dbReference>
<keyword evidence="2" id="KW-1133">Transmembrane helix</keyword>
<dbReference type="GO" id="GO:0031942">
    <property type="term" value="C:i-AAA complex"/>
    <property type="evidence" value="ECO:0007669"/>
    <property type="project" value="TreeGrafter"/>
</dbReference>
<dbReference type="CDD" id="cd24145">
    <property type="entry name" value="Mgr3-like"/>
    <property type="match status" value="1"/>
</dbReference>
<dbReference type="InterPro" id="IPR040201">
    <property type="entry name" value="Mrg3-like"/>
</dbReference>
<accession>A0A642UWM9</accession>
<gene>
    <name evidence="3" type="ORF">DIURU_002492</name>
</gene>
<evidence type="ECO:0008006" key="5">
    <source>
        <dbReference type="Google" id="ProtNLM"/>
    </source>
</evidence>
<dbReference type="InterPro" id="IPR011990">
    <property type="entry name" value="TPR-like_helical_dom_sf"/>
</dbReference>
<evidence type="ECO:0000313" key="4">
    <source>
        <dbReference type="Proteomes" id="UP000449547"/>
    </source>
</evidence>
<dbReference type="GeneID" id="54781143"/>
<dbReference type="EMBL" id="SWFT01000069">
    <property type="protein sequence ID" value="KAA8903330.1"/>
    <property type="molecule type" value="Genomic_DNA"/>
</dbReference>
<feature type="transmembrane region" description="Helical" evidence="2">
    <location>
        <begin position="89"/>
        <end position="108"/>
    </location>
</feature>
<organism evidence="3 4">
    <name type="scientific">Diutina rugosa</name>
    <name type="common">Yeast</name>
    <name type="synonym">Candida rugosa</name>
    <dbReference type="NCBI Taxonomy" id="5481"/>
    <lineage>
        <taxon>Eukaryota</taxon>
        <taxon>Fungi</taxon>
        <taxon>Dikarya</taxon>
        <taxon>Ascomycota</taxon>
        <taxon>Saccharomycotina</taxon>
        <taxon>Pichiomycetes</taxon>
        <taxon>Debaryomycetaceae</taxon>
        <taxon>Diutina</taxon>
    </lineage>
</organism>
<keyword evidence="2" id="KW-0812">Transmembrane</keyword>
<feature type="compositionally biased region" description="Polar residues" evidence="1">
    <location>
        <begin position="49"/>
        <end position="59"/>
    </location>
</feature>
<evidence type="ECO:0000256" key="2">
    <source>
        <dbReference type="SAM" id="Phobius"/>
    </source>
</evidence>
<feature type="region of interest" description="Disordered" evidence="1">
    <location>
        <begin position="30"/>
        <end position="76"/>
    </location>
</feature>
<dbReference type="Gene3D" id="1.25.40.10">
    <property type="entry name" value="Tetratricopeptide repeat domain"/>
    <property type="match status" value="1"/>
</dbReference>